<dbReference type="PANTHER" id="PTHR33710">
    <property type="entry name" value="BNAC02G09200D PROTEIN"/>
    <property type="match status" value="1"/>
</dbReference>
<name>A0AAW2WRK8_9LAMI</name>
<sequence>MTRKIGWSVAFDLEDLAFCEALDSVDVYDLGFEGDLLTWCNRHPEPETIYERLDRACVDPAWKTKFPNTVVRHIPTSSSDHIVLLIDTDNTVEEELEKGTKAISRGLPIKCCMSTLYRSLRRSFQSFITNGPAQIPRAGCSQFDSVIPQEGLRQGDPLPHTCSYFAEAFSSLLQREERCGRLQGVAVYRQTPRVSHLLFADDTLIFCQATIDAAVCILEVLGTFRRAAR</sequence>
<comment type="caution">
    <text evidence="1">The sequence shown here is derived from an EMBL/GenBank/DDBJ whole genome shotgun (WGS) entry which is preliminary data.</text>
</comment>
<dbReference type="EMBL" id="JACGWN010000007">
    <property type="protein sequence ID" value="KAL0444148.1"/>
    <property type="molecule type" value="Genomic_DNA"/>
</dbReference>
<protein>
    <submittedName>
        <fullName evidence="1">Mitochondrial protein</fullName>
    </submittedName>
</protein>
<reference evidence="1" key="2">
    <citation type="journal article" date="2024" name="Plant">
        <title>Genomic evolution and insights into agronomic trait innovations of Sesamum species.</title>
        <authorList>
            <person name="Miao H."/>
            <person name="Wang L."/>
            <person name="Qu L."/>
            <person name="Liu H."/>
            <person name="Sun Y."/>
            <person name="Le M."/>
            <person name="Wang Q."/>
            <person name="Wei S."/>
            <person name="Zheng Y."/>
            <person name="Lin W."/>
            <person name="Duan Y."/>
            <person name="Cao H."/>
            <person name="Xiong S."/>
            <person name="Wang X."/>
            <person name="Wei L."/>
            <person name="Li C."/>
            <person name="Ma Q."/>
            <person name="Ju M."/>
            <person name="Zhao R."/>
            <person name="Li G."/>
            <person name="Mu C."/>
            <person name="Tian Q."/>
            <person name="Mei H."/>
            <person name="Zhang T."/>
            <person name="Gao T."/>
            <person name="Zhang H."/>
        </authorList>
    </citation>
    <scope>NUCLEOTIDE SEQUENCE</scope>
    <source>
        <strain evidence="1">KEN1</strain>
    </source>
</reference>
<dbReference type="PANTHER" id="PTHR33710:SF71">
    <property type="entry name" value="ENDONUCLEASE_EXONUCLEASE_PHOSPHATASE DOMAIN-CONTAINING PROTEIN"/>
    <property type="match status" value="1"/>
</dbReference>
<dbReference type="InterPro" id="IPR036691">
    <property type="entry name" value="Endo/exonu/phosph_ase_sf"/>
</dbReference>
<dbReference type="AlphaFoldDB" id="A0AAW2WRK8"/>
<proteinExistence type="predicted"/>
<reference evidence="1" key="1">
    <citation type="submission" date="2020-06" db="EMBL/GenBank/DDBJ databases">
        <authorList>
            <person name="Li T."/>
            <person name="Hu X."/>
            <person name="Zhang T."/>
            <person name="Song X."/>
            <person name="Zhang H."/>
            <person name="Dai N."/>
            <person name="Sheng W."/>
            <person name="Hou X."/>
            <person name="Wei L."/>
        </authorList>
    </citation>
    <scope>NUCLEOTIDE SEQUENCE</scope>
    <source>
        <strain evidence="1">KEN1</strain>
        <tissue evidence="1">Leaf</tissue>
    </source>
</reference>
<gene>
    <name evidence="1" type="ORF">Slati_2137500</name>
</gene>
<accession>A0AAW2WRK8</accession>
<dbReference type="SUPFAM" id="SSF56219">
    <property type="entry name" value="DNase I-like"/>
    <property type="match status" value="1"/>
</dbReference>
<evidence type="ECO:0000313" key="1">
    <source>
        <dbReference type="EMBL" id="KAL0444148.1"/>
    </source>
</evidence>
<organism evidence="1">
    <name type="scientific">Sesamum latifolium</name>
    <dbReference type="NCBI Taxonomy" id="2727402"/>
    <lineage>
        <taxon>Eukaryota</taxon>
        <taxon>Viridiplantae</taxon>
        <taxon>Streptophyta</taxon>
        <taxon>Embryophyta</taxon>
        <taxon>Tracheophyta</taxon>
        <taxon>Spermatophyta</taxon>
        <taxon>Magnoliopsida</taxon>
        <taxon>eudicotyledons</taxon>
        <taxon>Gunneridae</taxon>
        <taxon>Pentapetalae</taxon>
        <taxon>asterids</taxon>
        <taxon>lamiids</taxon>
        <taxon>Lamiales</taxon>
        <taxon>Pedaliaceae</taxon>
        <taxon>Sesamum</taxon>
    </lineage>
</organism>